<dbReference type="InterPro" id="IPR006598">
    <property type="entry name" value="CAP10"/>
</dbReference>
<gene>
    <name evidence="5" type="ORF">HERI1096_LOCUS31697</name>
    <name evidence="6" type="ORF">HERI1096_LOCUS31698</name>
    <name evidence="7" type="ORF">HERI1096_LOCUS31699</name>
</gene>
<dbReference type="EMBL" id="HBHX01057446">
    <property type="protein sequence ID" value="CAE0137358.1"/>
    <property type="molecule type" value="Transcribed_RNA"/>
</dbReference>
<name>A0A6T9LS05_9EUKA</name>
<keyword evidence="2" id="KW-0808">Transferase</keyword>
<evidence type="ECO:0000259" key="4">
    <source>
        <dbReference type="Pfam" id="PF05686"/>
    </source>
</evidence>
<reference evidence="6" key="1">
    <citation type="submission" date="2021-01" db="EMBL/GenBank/DDBJ databases">
        <authorList>
            <person name="Corre E."/>
            <person name="Pelletier E."/>
            <person name="Niang G."/>
            <person name="Scheremetjew M."/>
            <person name="Finn R."/>
            <person name="Kale V."/>
            <person name="Holt S."/>
            <person name="Cochrane G."/>
            <person name="Meng A."/>
            <person name="Brown T."/>
            <person name="Cohen L."/>
        </authorList>
    </citation>
    <scope>NUCLEOTIDE SEQUENCE</scope>
    <source>
        <strain evidence="6">CCMP281</strain>
    </source>
</reference>
<dbReference type="GO" id="GO:0016740">
    <property type="term" value="F:transferase activity"/>
    <property type="evidence" value="ECO:0007669"/>
    <property type="project" value="UniProtKB-KW"/>
</dbReference>
<evidence type="ECO:0000256" key="1">
    <source>
        <dbReference type="ARBA" id="ARBA00010118"/>
    </source>
</evidence>
<dbReference type="Pfam" id="PF05686">
    <property type="entry name" value="Glyco_transf_90"/>
    <property type="match status" value="1"/>
</dbReference>
<evidence type="ECO:0000313" key="5">
    <source>
        <dbReference type="EMBL" id="CAE0137355.1"/>
    </source>
</evidence>
<dbReference type="PANTHER" id="PTHR12203">
    <property type="entry name" value="KDEL LYS-ASP-GLU-LEU CONTAINING - RELATED"/>
    <property type="match status" value="1"/>
</dbReference>
<accession>A0A6T9LS05</accession>
<dbReference type="EMBL" id="HBHX01057445">
    <property type="protein sequence ID" value="CAE0137356.1"/>
    <property type="molecule type" value="Transcribed_RNA"/>
</dbReference>
<evidence type="ECO:0000313" key="7">
    <source>
        <dbReference type="EMBL" id="CAE0137358.1"/>
    </source>
</evidence>
<dbReference type="EMBL" id="HBHX01057444">
    <property type="protein sequence ID" value="CAE0137355.1"/>
    <property type="molecule type" value="Transcribed_RNA"/>
</dbReference>
<evidence type="ECO:0000256" key="3">
    <source>
        <dbReference type="SAM" id="MobiDB-lite"/>
    </source>
</evidence>
<feature type="region of interest" description="Disordered" evidence="3">
    <location>
        <begin position="190"/>
        <end position="209"/>
    </location>
</feature>
<protein>
    <recommendedName>
        <fullName evidence="4">Glycosyl transferase CAP10 domain-containing protein</fullName>
    </recommendedName>
</protein>
<sequence length="334" mass="36812">MLCMPGRLNQTRIPYSSLASYRYQLYTDGATASFYDQSLRAAGLVLQTESPFSTWMSGQFEAWQHHVPIARDLSDLQQAVVALEADPARAQAIFENGNARLRELLSWTSVDCYLSGVFSRYQRLFDEARRSGDLRPGSLEGACPNSSMFEVCPFRGEPAQVEGQEPPLYHSSCGAPLFDGKVAGGKASGGSKTGGAAVGGRRQNAAGGKADGAQVKMRYELRGPYYVDGETVPSGVMRKSWRSQLASEKANPNGVMSWQKPSYDPERTNLGDMLEREPPWGAAIRSEQAIKNEKCRRRRFETLEDAKRACDANQVCGGIVRDGGMECPRHRHNE</sequence>
<dbReference type="InterPro" id="IPR051091">
    <property type="entry name" value="O-Glucosyltr/Glycosyltrsf_90"/>
</dbReference>
<comment type="similarity">
    <text evidence="1">Belongs to the glycosyltransferase 90 family.</text>
</comment>
<proteinExistence type="inferred from homology"/>
<dbReference type="AlphaFoldDB" id="A0A6T9LS05"/>
<evidence type="ECO:0000313" key="6">
    <source>
        <dbReference type="EMBL" id="CAE0137356.1"/>
    </source>
</evidence>
<feature type="domain" description="Glycosyl transferase CAP10" evidence="4">
    <location>
        <begin position="15"/>
        <end position="125"/>
    </location>
</feature>
<organism evidence="6">
    <name type="scientific">Haptolina ericina</name>
    <dbReference type="NCBI Taxonomy" id="156174"/>
    <lineage>
        <taxon>Eukaryota</taxon>
        <taxon>Haptista</taxon>
        <taxon>Haptophyta</taxon>
        <taxon>Prymnesiophyceae</taxon>
        <taxon>Prymnesiales</taxon>
        <taxon>Prymnesiaceae</taxon>
        <taxon>Haptolina</taxon>
    </lineage>
</organism>
<dbReference type="PANTHER" id="PTHR12203:SF35">
    <property type="entry name" value="PROTEIN O-GLUCOSYLTRANSFERASE 1"/>
    <property type="match status" value="1"/>
</dbReference>
<evidence type="ECO:0000256" key="2">
    <source>
        <dbReference type="ARBA" id="ARBA00022679"/>
    </source>
</evidence>